<dbReference type="STRING" id="1513793.SAMN06296036_11427"/>
<dbReference type="EMBL" id="FWZT01000014">
    <property type="protein sequence ID" value="SMF46155.1"/>
    <property type="molecule type" value="Genomic_DNA"/>
</dbReference>
<evidence type="ECO:0000313" key="1">
    <source>
        <dbReference type="EMBL" id="SMF46155.1"/>
    </source>
</evidence>
<dbReference type="RefSeq" id="WP_132321555.1">
    <property type="nucleotide sequence ID" value="NZ_SLZT01000015.1"/>
</dbReference>
<keyword evidence="2" id="KW-1185">Reference proteome</keyword>
<dbReference type="AlphaFoldDB" id="A0A1Y6CBF6"/>
<reference evidence="2" key="1">
    <citation type="submission" date="2017-04" db="EMBL/GenBank/DDBJ databases">
        <authorList>
            <person name="Varghese N."/>
            <person name="Submissions S."/>
        </authorList>
    </citation>
    <scope>NUCLEOTIDE SEQUENCE [LARGE SCALE GENOMIC DNA]</scope>
    <source>
        <strain evidence="2">RKEM611</strain>
    </source>
</reference>
<evidence type="ECO:0000313" key="2">
    <source>
        <dbReference type="Proteomes" id="UP000192907"/>
    </source>
</evidence>
<protein>
    <submittedName>
        <fullName evidence="1">PilZ domain-containing protein</fullName>
    </submittedName>
</protein>
<name>A0A1Y6CBF6_9BACT</name>
<accession>A0A1Y6CBF6</accession>
<dbReference type="OrthoDB" id="5311175at2"/>
<dbReference type="Proteomes" id="UP000192907">
    <property type="component" value="Unassembled WGS sequence"/>
</dbReference>
<gene>
    <name evidence="1" type="ORF">SAMN06296036_11427</name>
</gene>
<organism evidence="1 2">
    <name type="scientific">Pseudobacteriovorax antillogorgiicola</name>
    <dbReference type="NCBI Taxonomy" id="1513793"/>
    <lineage>
        <taxon>Bacteria</taxon>
        <taxon>Pseudomonadati</taxon>
        <taxon>Bdellovibrionota</taxon>
        <taxon>Oligoflexia</taxon>
        <taxon>Oligoflexales</taxon>
        <taxon>Pseudobacteriovoracaceae</taxon>
        <taxon>Pseudobacteriovorax</taxon>
    </lineage>
</organism>
<proteinExistence type="predicted"/>
<sequence length="258" mass="29323">MQQEVKSKISNPDRIIRIFMRMCEGGMYALIRTKANSKVGIRCNFNTVDPGRSPPQVFFSGVSEFGLSKLRVGEVVRFEVIGMPSKVIFQSKISGMGSGSICCDLPKSLVSIERRSAARSSTRRNLMAYMKLGIWNPAQNEAGAPPVFDHHHEIFNWIPVFDISIGGVCLRTHFPSVLSSLMAVDSDRNAQLILPMNEPLMIPSTFRWQRRIKNRFVEAGEERYQLDFRIGVEFNHLRDEQLMKIKQFIRQLSVADAI</sequence>